<evidence type="ECO:0000313" key="2">
    <source>
        <dbReference type="Proteomes" id="UP000646244"/>
    </source>
</evidence>
<comment type="caution">
    <text evidence="1">The sequence shown here is derived from an EMBL/GenBank/DDBJ whole genome shotgun (WGS) entry which is preliminary data.</text>
</comment>
<dbReference type="Pfam" id="PF13242">
    <property type="entry name" value="Hydrolase_like"/>
    <property type="match status" value="1"/>
</dbReference>
<dbReference type="Pfam" id="PF13344">
    <property type="entry name" value="Hydrolase_6"/>
    <property type="match status" value="1"/>
</dbReference>
<reference evidence="1" key="2">
    <citation type="submission" date="2020-09" db="EMBL/GenBank/DDBJ databases">
        <authorList>
            <person name="Sun Q."/>
            <person name="Ohkuma M."/>
        </authorList>
    </citation>
    <scope>NUCLEOTIDE SEQUENCE</scope>
    <source>
        <strain evidence="1">JCM 4633</strain>
    </source>
</reference>
<dbReference type="GO" id="GO:0016791">
    <property type="term" value="F:phosphatase activity"/>
    <property type="evidence" value="ECO:0007669"/>
    <property type="project" value="TreeGrafter"/>
</dbReference>
<dbReference type="EMBL" id="BMVB01000010">
    <property type="protein sequence ID" value="GHC54977.1"/>
    <property type="molecule type" value="Genomic_DNA"/>
</dbReference>
<dbReference type="InterPro" id="IPR036412">
    <property type="entry name" value="HAD-like_sf"/>
</dbReference>
<accession>A0A918TLS5</accession>
<dbReference type="NCBIfam" id="TIGR01460">
    <property type="entry name" value="HAD-SF-IIA"/>
    <property type="match status" value="1"/>
</dbReference>
<dbReference type="PANTHER" id="PTHR19288:SF46">
    <property type="entry name" value="HALOACID DEHALOGENASE-LIKE HYDROLASE DOMAIN-CONTAINING PROTEIN 2"/>
    <property type="match status" value="1"/>
</dbReference>
<proteinExistence type="predicted"/>
<dbReference type="Gene3D" id="3.40.50.1000">
    <property type="entry name" value="HAD superfamily/HAD-like"/>
    <property type="match status" value="2"/>
</dbReference>
<dbReference type="GO" id="GO:0005737">
    <property type="term" value="C:cytoplasm"/>
    <property type="evidence" value="ECO:0007669"/>
    <property type="project" value="TreeGrafter"/>
</dbReference>
<protein>
    <submittedName>
        <fullName evidence="1">Haloacid dehalogenase</fullName>
    </submittedName>
</protein>
<evidence type="ECO:0000313" key="1">
    <source>
        <dbReference type="EMBL" id="GHC54977.1"/>
    </source>
</evidence>
<name>A0A918TLS5_STRCJ</name>
<dbReference type="AlphaFoldDB" id="A0A918TLS5"/>
<gene>
    <name evidence="1" type="ORF">GCM10010507_34140</name>
</gene>
<dbReference type="Proteomes" id="UP000646244">
    <property type="component" value="Unassembled WGS sequence"/>
</dbReference>
<dbReference type="InterPro" id="IPR006357">
    <property type="entry name" value="HAD-SF_hydro_IIA"/>
</dbReference>
<sequence length="298" mass="31100">MMAGLVGFRPPGYDRLPISIPLRPDGRETAVNSQVRESDPTVRALLIDINGTIFDHGIAIEGAREAVNLLRDRGYALRFLTNTESKTVEATLESLSACGLEVDREELFTPVVAARTLLEGFPSACVLSLMSDELRQSLAAAQPEQESGPTHVVVGDCQDVLDYPLLNRAFRAVRAGAELIALQRGALYRTPQGEEFIDTGAIVAALEYGTGRTARLLGKPSSEYFGLAATSTGFAPGQTAVVGDDATTDSAGGNSIGATTIQVRTGKYAAQAAAGLAKGAAHTVDSIADVPGLLAGAA</sequence>
<dbReference type="InterPro" id="IPR023214">
    <property type="entry name" value="HAD_sf"/>
</dbReference>
<dbReference type="SUPFAM" id="SSF56784">
    <property type="entry name" value="HAD-like"/>
    <property type="match status" value="1"/>
</dbReference>
<reference evidence="1" key="1">
    <citation type="journal article" date="2014" name="Int. J. Syst. Evol. Microbiol.">
        <title>Complete genome sequence of Corynebacterium casei LMG S-19264T (=DSM 44701T), isolated from a smear-ripened cheese.</title>
        <authorList>
            <consortium name="US DOE Joint Genome Institute (JGI-PGF)"/>
            <person name="Walter F."/>
            <person name="Albersmeier A."/>
            <person name="Kalinowski J."/>
            <person name="Ruckert C."/>
        </authorList>
    </citation>
    <scope>NUCLEOTIDE SEQUENCE</scope>
    <source>
        <strain evidence="1">JCM 4633</strain>
    </source>
</reference>
<organism evidence="1 2">
    <name type="scientific">Streptomyces cinnamoneus</name>
    <name type="common">Streptoverticillium cinnamoneum</name>
    <dbReference type="NCBI Taxonomy" id="53446"/>
    <lineage>
        <taxon>Bacteria</taxon>
        <taxon>Bacillati</taxon>
        <taxon>Actinomycetota</taxon>
        <taxon>Actinomycetes</taxon>
        <taxon>Kitasatosporales</taxon>
        <taxon>Streptomycetaceae</taxon>
        <taxon>Streptomyces</taxon>
        <taxon>Streptomyces cinnamoneus group</taxon>
    </lineage>
</organism>
<dbReference type="PANTHER" id="PTHR19288">
    <property type="entry name" value="4-NITROPHENYLPHOSPHATASE-RELATED"/>
    <property type="match status" value="1"/>
</dbReference>